<keyword evidence="3 6" id="KW-0812">Transmembrane</keyword>
<accession>A0A8J9VVB3</accession>
<keyword evidence="8" id="KW-1185">Reference proteome</keyword>
<evidence type="ECO:0000256" key="5">
    <source>
        <dbReference type="ARBA" id="ARBA00023136"/>
    </source>
</evidence>
<evidence type="ECO:0000256" key="2">
    <source>
        <dbReference type="ARBA" id="ARBA00006772"/>
    </source>
</evidence>
<dbReference type="EMBL" id="OV696686">
    <property type="protein sequence ID" value="CAH1232770.1"/>
    <property type="molecule type" value="Genomic_DNA"/>
</dbReference>
<reference evidence="7" key="1">
    <citation type="submission" date="2022-01" db="EMBL/GenBank/DDBJ databases">
        <authorList>
            <person name="Braso-Vives M."/>
        </authorList>
    </citation>
    <scope>NUCLEOTIDE SEQUENCE</scope>
</reference>
<evidence type="ECO:0000313" key="8">
    <source>
        <dbReference type="Proteomes" id="UP000838412"/>
    </source>
</evidence>
<dbReference type="GO" id="GO:0005886">
    <property type="term" value="C:plasma membrane"/>
    <property type="evidence" value="ECO:0007669"/>
    <property type="project" value="TreeGrafter"/>
</dbReference>
<dbReference type="Proteomes" id="UP000838412">
    <property type="component" value="Chromosome 1"/>
</dbReference>
<evidence type="ECO:0000256" key="6">
    <source>
        <dbReference type="SAM" id="Phobius"/>
    </source>
</evidence>
<evidence type="ECO:0000256" key="3">
    <source>
        <dbReference type="ARBA" id="ARBA00022692"/>
    </source>
</evidence>
<comment type="similarity">
    <text evidence="2">Belongs to the SLC13A/DASS transporter (TC 2.A.47) family. NADC subfamily.</text>
</comment>
<gene>
    <name evidence="7" type="primary">SLC13A5</name>
    <name evidence="7" type="ORF">BLAG_LOCUS1744</name>
</gene>
<protein>
    <submittedName>
        <fullName evidence="7">SLC13A5 protein</fullName>
    </submittedName>
</protein>
<dbReference type="Pfam" id="PF00939">
    <property type="entry name" value="Na_sulph_symp"/>
    <property type="match status" value="1"/>
</dbReference>
<evidence type="ECO:0000256" key="4">
    <source>
        <dbReference type="ARBA" id="ARBA00022989"/>
    </source>
</evidence>
<evidence type="ECO:0000313" key="7">
    <source>
        <dbReference type="EMBL" id="CAH1232770.1"/>
    </source>
</evidence>
<organism evidence="7 8">
    <name type="scientific">Branchiostoma lanceolatum</name>
    <name type="common">Common lancelet</name>
    <name type="synonym">Amphioxus lanceolatum</name>
    <dbReference type="NCBI Taxonomy" id="7740"/>
    <lineage>
        <taxon>Eukaryota</taxon>
        <taxon>Metazoa</taxon>
        <taxon>Chordata</taxon>
        <taxon>Cephalochordata</taxon>
        <taxon>Leptocardii</taxon>
        <taxon>Amphioxiformes</taxon>
        <taxon>Branchiostomatidae</taxon>
        <taxon>Branchiostoma</taxon>
    </lineage>
</organism>
<dbReference type="AlphaFoldDB" id="A0A8J9VVB3"/>
<name>A0A8J9VVB3_BRALA</name>
<comment type="subcellular location">
    <subcellularLocation>
        <location evidence="1">Membrane</location>
        <topology evidence="1">Multi-pass membrane protein</topology>
    </subcellularLocation>
</comment>
<keyword evidence="5 6" id="KW-0472">Membrane</keyword>
<sequence length="67" mass="7245">MLPVATPPNAIVFSYGGIKVSDMLKTGFLMNITSLLVLMVMINTLGVPIYGIDTFPDWANDTSTSCF</sequence>
<dbReference type="InterPro" id="IPR001898">
    <property type="entry name" value="SLC13A/DASS"/>
</dbReference>
<proteinExistence type="inferred from homology"/>
<dbReference type="PANTHER" id="PTHR10283:SF136">
    <property type="entry name" value="CITRATE TRANSPORTER-LIKE DOMAIN-CONTAINING PROTEIN"/>
    <property type="match status" value="1"/>
</dbReference>
<evidence type="ECO:0000256" key="1">
    <source>
        <dbReference type="ARBA" id="ARBA00004141"/>
    </source>
</evidence>
<dbReference type="GO" id="GO:0015370">
    <property type="term" value="F:solute:sodium symporter activity"/>
    <property type="evidence" value="ECO:0007669"/>
    <property type="project" value="UniProtKB-ARBA"/>
</dbReference>
<keyword evidence="4 6" id="KW-1133">Transmembrane helix</keyword>
<dbReference type="PANTHER" id="PTHR10283">
    <property type="entry name" value="SOLUTE CARRIER FAMILY 13 MEMBER"/>
    <property type="match status" value="1"/>
</dbReference>
<dbReference type="OrthoDB" id="6493944at2759"/>
<feature type="transmembrane region" description="Helical" evidence="6">
    <location>
        <begin position="28"/>
        <end position="52"/>
    </location>
</feature>